<comment type="caution">
    <text evidence="1">The sequence shown here is derived from an EMBL/GenBank/DDBJ whole genome shotgun (WGS) entry which is preliminary data.</text>
</comment>
<organism evidence="1 2">
    <name type="scientific">Discina gigas</name>
    <dbReference type="NCBI Taxonomy" id="1032678"/>
    <lineage>
        <taxon>Eukaryota</taxon>
        <taxon>Fungi</taxon>
        <taxon>Dikarya</taxon>
        <taxon>Ascomycota</taxon>
        <taxon>Pezizomycotina</taxon>
        <taxon>Pezizomycetes</taxon>
        <taxon>Pezizales</taxon>
        <taxon>Discinaceae</taxon>
        <taxon>Discina</taxon>
    </lineage>
</organism>
<sequence length="237" mass="27018">MPMQLPSIRSIQVPWIIVHQMPIERMQVAAATTPVTHLRFSNPERFSLAHSHYTDISARALDYVLRVPIALTHFSYSSDSNSNLELPVFMRSISLLRLTLQYMHLDFSDVTLPIEAEENEVFLPSDAGSLREWLVLRTMSCSLMPLLGKQVLHNSVRLMNLLPPGLRELEILQDWKWEVCDAVEHVVEMLAQKPYAAPRLEKVAVVTSCRKSQRTIDKLTVACETAGVSFVEQSFCW</sequence>
<accession>A0ABR3G743</accession>
<proteinExistence type="predicted"/>
<evidence type="ECO:0000313" key="1">
    <source>
        <dbReference type="EMBL" id="KAL0631764.1"/>
    </source>
</evidence>
<name>A0ABR3G743_9PEZI</name>
<dbReference type="Proteomes" id="UP001447188">
    <property type="component" value="Unassembled WGS sequence"/>
</dbReference>
<evidence type="ECO:0000313" key="2">
    <source>
        <dbReference type="Proteomes" id="UP001447188"/>
    </source>
</evidence>
<keyword evidence="2" id="KW-1185">Reference proteome</keyword>
<gene>
    <name evidence="1" type="ORF">Q9L58_009372</name>
</gene>
<reference evidence="1 2" key="1">
    <citation type="submission" date="2024-02" db="EMBL/GenBank/DDBJ databases">
        <title>Discinaceae phylogenomics.</title>
        <authorList>
            <person name="Dirks A.C."/>
            <person name="James T.Y."/>
        </authorList>
    </citation>
    <scope>NUCLEOTIDE SEQUENCE [LARGE SCALE GENOMIC DNA]</scope>
    <source>
        <strain evidence="1 2">ACD0624</strain>
    </source>
</reference>
<protein>
    <submittedName>
        <fullName evidence="1">Uncharacterized protein</fullName>
    </submittedName>
</protein>
<dbReference type="EMBL" id="JBBBZM010000214">
    <property type="protein sequence ID" value="KAL0631764.1"/>
    <property type="molecule type" value="Genomic_DNA"/>
</dbReference>